<comment type="subcellular location">
    <subcellularLocation>
        <location evidence="1">Secreted</location>
    </subcellularLocation>
</comment>
<evidence type="ECO:0000313" key="7">
    <source>
        <dbReference type="EMBL" id="JAV22370.1"/>
    </source>
</evidence>
<dbReference type="EMBL" id="GFDL01012675">
    <property type="protein sequence ID" value="JAV22370.1"/>
    <property type="molecule type" value="Transcribed_RNA"/>
</dbReference>
<proteinExistence type="inferred from homology"/>
<protein>
    <submittedName>
        <fullName evidence="7">Protein-kinase domain of fam69</fullName>
    </submittedName>
</protein>
<dbReference type="GO" id="GO:0005576">
    <property type="term" value="C:extracellular region"/>
    <property type="evidence" value="ECO:0007669"/>
    <property type="project" value="UniProtKB-SubCell"/>
</dbReference>
<name>A0A1Q3F484_CULTA</name>
<evidence type="ECO:0000256" key="4">
    <source>
        <dbReference type="ARBA" id="ARBA00022729"/>
    </source>
</evidence>
<keyword evidence="4 5" id="KW-0732">Signal</keyword>
<organism evidence="7">
    <name type="scientific">Culex tarsalis</name>
    <name type="common">Encephalitis mosquito</name>
    <dbReference type="NCBI Taxonomy" id="7177"/>
    <lineage>
        <taxon>Eukaryota</taxon>
        <taxon>Metazoa</taxon>
        <taxon>Ecdysozoa</taxon>
        <taxon>Arthropoda</taxon>
        <taxon>Hexapoda</taxon>
        <taxon>Insecta</taxon>
        <taxon>Pterygota</taxon>
        <taxon>Neoptera</taxon>
        <taxon>Endopterygota</taxon>
        <taxon>Diptera</taxon>
        <taxon>Nematocera</taxon>
        <taxon>Culicoidea</taxon>
        <taxon>Culicidae</taxon>
        <taxon>Culicinae</taxon>
        <taxon>Culicini</taxon>
        <taxon>Culex</taxon>
        <taxon>Culex</taxon>
    </lineage>
</organism>
<evidence type="ECO:0000256" key="3">
    <source>
        <dbReference type="ARBA" id="ARBA00022525"/>
    </source>
</evidence>
<dbReference type="PANTHER" id="PTHR32073:SF7">
    <property type="entry name" value="GH11358P"/>
    <property type="match status" value="1"/>
</dbReference>
<evidence type="ECO:0000259" key="6">
    <source>
        <dbReference type="Pfam" id="PF12260"/>
    </source>
</evidence>
<keyword evidence="7" id="KW-0808">Transferase</keyword>
<keyword evidence="3" id="KW-0964">Secreted</keyword>
<comment type="similarity">
    <text evidence="2">Belongs to the DIPK family.</text>
</comment>
<feature type="domain" description="FAM69 protein-kinase" evidence="6">
    <location>
        <begin position="182"/>
        <end position="372"/>
    </location>
</feature>
<sequence>MSSSYQRILVNLHVLALLFCVIFEFQPKEPESLSELLVNQCEFDTQQLCPACFTTTSVNCAQWANFVTIDSSNSWNQLSCRFNPHGVSYGLLSSGQKAVIKKLNKNRAVEALRDAICDELGITRSNCKFSSDANVIQVLRRKVLEQELEGCIICPSWDETALNRLLNEFKGSELLKLILLKVNVQPLLLELFERRGFPVPKVIFQGGFQLLESFDGNALVNFYDSPLNTRLIIAKKLIEASFRFTEGVNGFRFYLTDINPDNIAVRILPDGTAQVSFIDLDNVIILDSQSKQLDRRTKARNVHSRIDCDGCFAYVQEDLCSYWHSDINQFAICQLLYENLNGAREGGFLHVSPNDESYPALSEIRQLLHHCVYCVPPGCRDRQGLLQQVHEIINGFIADS</sequence>
<accession>A0A1Q3F484</accession>
<keyword evidence="7" id="KW-0418">Kinase</keyword>
<dbReference type="InterPro" id="IPR022049">
    <property type="entry name" value="FAM69_kinase_dom"/>
</dbReference>
<dbReference type="GO" id="GO:0016301">
    <property type="term" value="F:kinase activity"/>
    <property type="evidence" value="ECO:0007669"/>
    <property type="project" value="UniProtKB-KW"/>
</dbReference>
<evidence type="ECO:0000256" key="5">
    <source>
        <dbReference type="SAM" id="SignalP"/>
    </source>
</evidence>
<evidence type="ECO:0000256" key="1">
    <source>
        <dbReference type="ARBA" id="ARBA00004613"/>
    </source>
</evidence>
<evidence type="ECO:0000256" key="2">
    <source>
        <dbReference type="ARBA" id="ARBA00006338"/>
    </source>
</evidence>
<dbReference type="InterPro" id="IPR020519">
    <property type="entry name" value="DIPK2A/B"/>
</dbReference>
<dbReference type="PANTHER" id="PTHR32073">
    <property type="entry name" value="GH11358P"/>
    <property type="match status" value="1"/>
</dbReference>
<dbReference type="AlphaFoldDB" id="A0A1Q3F484"/>
<feature type="chain" id="PRO_5013089024" evidence="5">
    <location>
        <begin position="31"/>
        <end position="400"/>
    </location>
</feature>
<dbReference type="Pfam" id="PF12260">
    <property type="entry name" value="PIP49_C"/>
    <property type="match status" value="1"/>
</dbReference>
<feature type="signal peptide" evidence="5">
    <location>
        <begin position="1"/>
        <end position="30"/>
    </location>
</feature>
<reference evidence="7" key="1">
    <citation type="submission" date="2017-01" db="EMBL/GenBank/DDBJ databases">
        <title>A deep insight into the sialotranscriptome of adult male and female Cluex tarsalis mosquitoes.</title>
        <authorList>
            <person name="Ribeiro J.M."/>
            <person name="Moreira F."/>
            <person name="Bernard K.A."/>
            <person name="Calvo E."/>
        </authorList>
    </citation>
    <scope>NUCLEOTIDE SEQUENCE</scope>
    <source>
        <strain evidence="7">Kern County</strain>
        <tissue evidence="7">Salivary glands</tissue>
    </source>
</reference>